<sequence length="1054" mass="113015">MNTKQIFMNAEGQTVPHRPLPFGYDAEAASQRTLPATSHDKSVKTTNVVAREKPNSRRILFNVIVVLFGMAATGVAVWFVMDSRIQSRPKVQPTESDRFTSSASLQAVAPQSTDPPLEIVDMKPLSMCMGDCDKDSDCARGLMCFQRNANTLVPGCSGGLEDSSRSDYCIPVELPPLAVTETFPLGLCEGDCDSNDDCKHGLICYQRTGFVPVPGCAGGSADSSRTDYCVPRDLVPETYMSYLGEKLFGNPDDNFGSAVSLSQSEPLLMAVGAVDRGSTGYVNIYQLEGGDSWVLAATIQGNEVGSDFGDSVSMSWDGKYVAVGMPESNNGGRVKVFELSTTNSNDIGWNQVGNDIAVGSPQEYGGYAVSLSEDGSILAVAEPYSFSTFKRANSGQWVLLGSRVDIGSFGGDSISLSGDGSRVAVNVKPDDVYPPDGYGRVFEFDGTEWTQVGQTLGDLSIGDSFGLDNIYLTSTALSGDGTTVVMSCIDRVAEDSYVRVYRDMGDSEWIQMGDPVLGKLDEYAPASKVEISKDGEVVAIGDYELGRVRLYEFDNRLGQWTLVGEVYAKNEEDQLGVALSLAGGRGEAYLAIGGPNKKHVLGNPGFATTYRTTFGIRPDPTPAPSTAPSEWTVGRANNGLITASEYIWGRDRDSNGVVGNSVAMSGDGKVFAYGLSSKTELNRVVVNEDDGEGGKETRPQLLATRSDDEFGYSISLSLDSLVLAVGIPNSLVRTVEGAGSVKVYSYDPAGKTWAQMGGGIVGSVLQESGRFGHSVSLNDNGDILAVGAPLATGVSIFRFENNQWVKMGDDITVSEYKAARHGWSVSLSSDGLVVAVGGPTNEDNWDEAGACRIYKFVSNNWQLRGQPILGEQRHGLLGASVSLSGDGNIVAIGGINFRLPEAKANKEENVYHYGDQAGAVFVYEYSPEDDWKSRGKPILGNDAFDRFGWSVSLTKDGKKLAAGAPEHGEGGHVRLFVFDEEHLYWDQIGDIQRYDAYKDGKNGGFGTSVALVDSANGWRVMVGAPRTRTTFGGNLGLLPKYGGEISVFEEYLNE</sequence>
<gene>
    <name evidence="3" type="ORF">CYCCA115_LOCUS4047</name>
</gene>
<evidence type="ECO:0000313" key="4">
    <source>
        <dbReference type="Proteomes" id="UP001295423"/>
    </source>
</evidence>
<feature type="compositionally biased region" description="Polar residues" evidence="1">
    <location>
        <begin position="99"/>
        <end position="112"/>
    </location>
</feature>
<keyword evidence="2" id="KW-1133">Transmembrane helix</keyword>
<evidence type="ECO:0000313" key="3">
    <source>
        <dbReference type="EMBL" id="CAJ1934708.1"/>
    </source>
</evidence>
<dbReference type="InterPro" id="IPR028994">
    <property type="entry name" value="Integrin_alpha_N"/>
</dbReference>
<dbReference type="InterPro" id="IPR011043">
    <property type="entry name" value="Gal_Oxase/kelch_b-propeller"/>
</dbReference>
<feature type="transmembrane region" description="Helical" evidence="2">
    <location>
        <begin position="59"/>
        <end position="81"/>
    </location>
</feature>
<evidence type="ECO:0000256" key="2">
    <source>
        <dbReference type="SAM" id="Phobius"/>
    </source>
</evidence>
<dbReference type="AlphaFoldDB" id="A0AAD2CMB2"/>
<comment type="caution">
    <text evidence="3">The sequence shown here is derived from an EMBL/GenBank/DDBJ whole genome shotgun (WGS) entry which is preliminary data.</text>
</comment>
<keyword evidence="4" id="KW-1185">Reference proteome</keyword>
<reference evidence="3" key="1">
    <citation type="submission" date="2023-08" db="EMBL/GenBank/DDBJ databases">
        <authorList>
            <person name="Audoor S."/>
            <person name="Bilcke G."/>
        </authorList>
    </citation>
    <scope>NUCLEOTIDE SEQUENCE</scope>
</reference>
<name>A0AAD2CMB2_9STRA</name>
<dbReference type="EMBL" id="CAKOGP040000369">
    <property type="protein sequence ID" value="CAJ1934708.1"/>
    <property type="molecule type" value="Genomic_DNA"/>
</dbReference>
<accession>A0AAD2CMB2</accession>
<keyword evidence="2" id="KW-0472">Membrane</keyword>
<dbReference type="PANTHER" id="PTHR36220:SF1">
    <property type="entry name" value="GAMMA TUBULIN COMPLEX COMPONENT C-TERMINAL DOMAIN-CONTAINING PROTEIN"/>
    <property type="match status" value="1"/>
</dbReference>
<dbReference type="PANTHER" id="PTHR36220">
    <property type="entry name" value="UNNAMED PRODUCT"/>
    <property type="match status" value="1"/>
</dbReference>
<dbReference type="SUPFAM" id="SSF50965">
    <property type="entry name" value="Galactose oxidase, central domain"/>
    <property type="match status" value="1"/>
</dbReference>
<feature type="region of interest" description="Disordered" evidence="1">
    <location>
        <begin position="89"/>
        <end position="112"/>
    </location>
</feature>
<proteinExistence type="predicted"/>
<dbReference type="SUPFAM" id="SSF101908">
    <property type="entry name" value="Putative isomerase YbhE"/>
    <property type="match status" value="1"/>
</dbReference>
<dbReference type="Proteomes" id="UP001295423">
    <property type="component" value="Unassembled WGS sequence"/>
</dbReference>
<protein>
    <submittedName>
        <fullName evidence="3">Uncharacterized protein</fullName>
    </submittedName>
</protein>
<dbReference type="Gene3D" id="2.130.10.130">
    <property type="entry name" value="Integrin alpha, N-terminal"/>
    <property type="match status" value="2"/>
</dbReference>
<organism evidence="3 4">
    <name type="scientific">Cylindrotheca closterium</name>
    <dbReference type="NCBI Taxonomy" id="2856"/>
    <lineage>
        <taxon>Eukaryota</taxon>
        <taxon>Sar</taxon>
        <taxon>Stramenopiles</taxon>
        <taxon>Ochrophyta</taxon>
        <taxon>Bacillariophyta</taxon>
        <taxon>Bacillariophyceae</taxon>
        <taxon>Bacillariophycidae</taxon>
        <taxon>Bacillariales</taxon>
        <taxon>Bacillariaceae</taxon>
        <taxon>Cylindrotheca</taxon>
    </lineage>
</organism>
<evidence type="ECO:0000256" key="1">
    <source>
        <dbReference type="SAM" id="MobiDB-lite"/>
    </source>
</evidence>
<keyword evidence="2" id="KW-0812">Transmembrane</keyword>